<keyword evidence="3" id="KW-1185">Reference proteome</keyword>
<organism evidence="2 3">
    <name type="scientific">Pinctada imbricata</name>
    <name type="common">Atlantic pearl-oyster</name>
    <name type="synonym">Pinctada martensii</name>
    <dbReference type="NCBI Taxonomy" id="66713"/>
    <lineage>
        <taxon>Eukaryota</taxon>
        <taxon>Metazoa</taxon>
        <taxon>Spiralia</taxon>
        <taxon>Lophotrochozoa</taxon>
        <taxon>Mollusca</taxon>
        <taxon>Bivalvia</taxon>
        <taxon>Autobranchia</taxon>
        <taxon>Pteriomorphia</taxon>
        <taxon>Pterioida</taxon>
        <taxon>Pterioidea</taxon>
        <taxon>Pteriidae</taxon>
        <taxon>Pinctada</taxon>
    </lineage>
</organism>
<gene>
    <name evidence="2" type="ORF">FSP39_018118</name>
</gene>
<sequence>MDEQVRKVKTRKQSAVNELPGETTVVPRHSHADIRNHQNDDEDIGPVLRWKTADEKPATENVVQHSQATRHYLTIWNQLYLREDVLYRKHISKDGQTFEQLITPPAFKGEILKTCHDDLEDKT</sequence>
<evidence type="ECO:0000313" key="3">
    <source>
        <dbReference type="Proteomes" id="UP001186944"/>
    </source>
</evidence>
<dbReference type="EMBL" id="VSWD01000006">
    <property type="protein sequence ID" value="KAK3100322.1"/>
    <property type="molecule type" value="Genomic_DNA"/>
</dbReference>
<feature type="compositionally biased region" description="Basic and acidic residues" evidence="1">
    <location>
        <begin position="30"/>
        <end position="39"/>
    </location>
</feature>
<protein>
    <submittedName>
        <fullName evidence="2">Uncharacterized protein</fullName>
    </submittedName>
</protein>
<proteinExistence type="predicted"/>
<evidence type="ECO:0000256" key="1">
    <source>
        <dbReference type="SAM" id="MobiDB-lite"/>
    </source>
</evidence>
<name>A0AA88Y9F1_PINIB</name>
<dbReference type="Proteomes" id="UP001186944">
    <property type="component" value="Unassembled WGS sequence"/>
</dbReference>
<dbReference type="AlphaFoldDB" id="A0AA88Y9F1"/>
<evidence type="ECO:0000313" key="2">
    <source>
        <dbReference type="EMBL" id="KAK3100322.1"/>
    </source>
</evidence>
<accession>A0AA88Y9F1</accession>
<feature type="region of interest" description="Disordered" evidence="1">
    <location>
        <begin position="1"/>
        <end position="45"/>
    </location>
</feature>
<reference evidence="2" key="1">
    <citation type="submission" date="2019-08" db="EMBL/GenBank/DDBJ databases">
        <title>The improved chromosome-level genome for the pearl oyster Pinctada fucata martensii using PacBio sequencing and Hi-C.</title>
        <authorList>
            <person name="Zheng Z."/>
        </authorList>
    </citation>
    <scope>NUCLEOTIDE SEQUENCE</scope>
    <source>
        <strain evidence="2">ZZ-2019</strain>
        <tissue evidence="2">Adductor muscle</tissue>
    </source>
</reference>
<comment type="caution">
    <text evidence="2">The sequence shown here is derived from an EMBL/GenBank/DDBJ whole genome shotgun (WGS) entry which is preliminary data.</text>
</comment>